<dbReference type="SUPFAM" id="SSF53041">
    <property type="entry name" value="Resolvase-like"/>
    <property type="match status" value="1"/>
</dbReference>
<dbReference type="PANTHER" id="PTHR30461:SF23">
    <property type="entry name" value="DNA RECOMBINASE-RELATED"/>
    <property type="match status" value="1"/>
</dbReference>
<dbReference type="InterPro" id="IPR011109">
    <property type="entry name" value="DNA_bind_recombinase_dom"/>
</dbReference>
<dbReference type="Pfam" id="PF13408">
    <property type="entry name" value="Zn_ribbon_recom"/>
    <property type="match status" value="1"/>
</dbReference>
<feature type="coiled-coil region" evidence="1">
    <location>
        <begin position="392"/>
        <end position="433"/>
    </location>
</feature>
<dbReference type="Proteomes" id="UP000095495">
    <property type="component" value="Unassembled WGS sequence"/>
</dbReference>
<gene>
    <name evidence="5" type="primary">tnpR_1</name>
    <name evidence="5" type="ORF">ERS852420_01507</name>
</gene>
<sequence>MSIVGEYSDEGKSGKSVEGRPQFKQMLSDIENGKDDVDYVLVFKLSRFGRNAADVLSSLQKMQDYGVNLICVEDGIDSSKDAGKLMISVLSAVAEIERENILVQTMEGRKQKAREGKWNGGFAPYGYQLVNGELIIAEDEGEIIRIIYDKFVNTTMGMAAIATFLNNSGYKKKLRQNNTIEGFSTSFVKGVLDNPIYCGKLAFGRRKNEKIPGTRNEYHIVKQKEYMLSDGIHEAIISEEMWNQAHRKRQETGVLQVKTHSLEHEHILSGIIKCPVCGSGMYGNVNRKKHPDGGYYKDYFYYACKHRKLVDGHRCTYKRQWNEDKINAAVEEIIRKFVTNPKFEEEIRKQIGGSIDTSELDREYDGLKDKLSQTTGAKNKLADQMDHLSVSDKNYDKKYNDMQERLDKLYDEITDIENAIEEVETRLYNIRQDKISEDNVYQFLLFFDKLYDKFTDLEKKTFLKSFLSDVFIYEEEQKDGRILKGLRFKFPIYMNGRNVLGVDRDNESTDETVVALHHQRPTVGSQNNPISGGQ</sequence>
<dbReference type="GO" id="GO:0000150">
    <property type="term" value="F:DNA strand exchange activity"/>
    <property type="evidence" value="ECO:0007669"/>
    <property type="project" value="InterPro"/>
</dbReference>
<accession>A0A173SM58</accession>
<dbReference type="Pfam" id="PF00239">
    <property type="entry name" value="Resolvase"/>
    <property type="match status" value="1"/>
</dbReference>
<feature type="domain" description="Recombinase" evidence="4">
    <location>
        <begin position="124"/>
        <end position="255"/>
    </location>
</feature>
<dbReference type="InterPro" id="IPR006119">
    <property type="entry name" value="Resolv_N"/>
</dbReference>
<organism evidence="5 6">
    <name type="scientific">Roseburia faecis</name>
    <dbReference type="NCBI Taxonomy" id="301302"/>
    <lineage>
        <taxon>Bacteria</taxon>
        <taxon>Bacillati</taxon>
        <taxon>Bacillota</taxon>
        <taxon>Clostridia</taxon>
        <taxon>Lachnospirales</taxon>
        <taxon>Lachnospiraceae</taxon>
        <taxon>Roseburia</taxon>
    </lineage>
</organism>
<evidence type="ECO:0000259" key="3">
    <source>
        <dbReference type="PROSITE" id="PS51736"/>
    </source>
</evidence>
<evidence type="ECO:0000259" key="4">
    <source>
        <dbReference type="PROSITE" id="PS51737"/>
    </source>
</evidence>
<dbReference type="Gene3D" id="3.90.1750.20">
    <property type="entry name" value="Putative Large Serine Recombinase, Chain B, Domain 2"/>
    <property type="match status" value="1"/>
</dbReference>
<name>A0A173SM58_9FIRM</name>
<dbReference type="AlphaFoldDB" id="A0A173SM58"/>
<keyword evidence="1" id="KW-0175">Coiled coil</keyword>
<protein>
    <submittedName>
        <fullName evidence="5">Transposon Tn1000 resolvase</fullName>
    </submittedName>
</protein>
<dbReference type="InterPro" id="IPR038109">
    <property type="entry name" value="DNA_bind_recomb_sf"/>
</dbReference>
<reference evidence="5 6" key="1">
    <citation type="submission" date="2015-09" db="EMBL/GenBank/DDBJ databases">
        <authorList>
            <consortium name="Pathogen Informatics"/>
        </authorList>
    </citation>
    <scope>NUCLEOTIDE SEQUENCE [LARGE SCALE GENOMIC DNA]</scope>
    <source>
        <strain evidence="5 6">2789STDY5608863</strain>
    </source>
</reference>
<dbReference type="CDD" id="cd00338">
    <property type="entry name" value="Ser_Recombinase"/>
    <property type="match status" value="1"/>
</dbReference>
<dbReference type="GO" id="GO:0003677">
    <property type="term" value="F:DNA binding"/>
    <property type="evidence" value="ECO:0007669"/>
    <property type="project" value="InterPro"/>
</dbReference>
<proteinExistence type="predicted"/>
<feature type="region of interest" description="Disordered" evidence="2">
    <location>
        <begin position="1"/>
        <end position="20"/>
    </location>
</feature>
<dbReference type="InterPro" id="IPR025827">
    <property type="entry name" value="Zn_ribbon_recom_dom"/>
</dbReference>
<feature type="compositionally biased region" description="Basic and acidic residues" evidence="2">
    <location>
        <begin position="9"/>
        <end position="18"/>
    </location>
</feature>
<dbReference type="PANTHER" id="PTHR30461">
    <property type="entry name" value="DNA-INVERTASE FROM LAMBDOID PROPHAGE"/>
    <property type="match status" value="1"/>
</dbReference>
<dbReference type="Gene3D" id="3.40.50.1390">
    <property type="entry name" value="Resolvase, N-terminal catalytic domain"/>
    <property type="match status" value="1"/>
</dbReference>
<dbReference type="InterPro" id="IPR050639">
    <property type="entry name" value="SSR_resolvase"/>
</dbReference>
<evidence type="ECO:0000313" key="6">
    <source>
        <dbReference type="Proteomes" id="UP000095495"/>
    </source>
</evidence>
<dbReference type="InterPro" id="IPR036162">
    <property type="entry name" value="Resolvase-like_N_sf"/>
</dbReference>
<evidence type="ECO:0000256" key="1">
    <source>
        <dbReference type="SAM" id="Coils"/>
    </source>
</evidence>
<evidence type="ECO:0000313" key="5">
    <source>
        <dbReference type="EMBL" id="CUM91441.1"/>
    </source>
</evidence>
<dbReference type="Pfam" id="PF07508">
    <property type="entry name" value="Recombinase"/>
    <property type="match status" value="1"/>
</dbReference>
<dbReference type="SMART" id="SM00857">
    <property type="entry name" value="Resolvase"/>
    <property type="match status" value="1"/>
</dbReference>
<evidence type="ECO:0000256" key="2">
    <source>
        <dbReference type="SAM" id="MobiDB-lite"/>
    </source>
</evidence>
<dbReference type="EMBL" id="CYXV01000005">
    <property type="protein sequence ID" value="CUM91441.1"/>
    <property type="molecule type" value="Genomic_DNA"/>
</dbReference>
<dbReference type="PROSITE" id="PS51736">
    <property type="entry name" value="RECOMBINASES_3"/>
    <property type="match status" value="1"/>
</dbReference>
<dbReference type="PROSITE" id="PS51737">
    <property type="entry name" value="RECOMBINASE_DNA_BIND"/>
    <property type="match status" value="1"/>
</dbReference>
<feature type="domain" description="Resolvase/invertase-type recombinase catalytic" evidence="3">
    <location>
        <begin position="1"/>
        <end position="116"/>
    </location>
</feature>